<keyword evidence="3" id="KW-1185">Reference proteome</keyword>
<dbReference type="RefSeq" id="WP_044253472.1">
    <property type="nucleotide sequence ID" value="NZ_JACHXU010000006.1"/>
</dbReference>
<dbReference type="EMBL" id="JACHXU010000006">
    <property type="protein sequence ID" value="MBB3206365.1"/>
    <property type="molecule type" value="Genomic_DNA"/>
</dbReference>
<organism evidence="2 3">
    <name type="scientific">Aporhodopirellula rubra</name>
    <dbReference type="NCBI Taxonomy" id="980271"/>
    <lineage>
        <taxon>Bacteria</taxon>
        <taxon>Pseudomonadati</taxon>
        <taxon>Planctomycetota</taxon>
        <taxon>Planctomycetia</taxon>
        <taxon>Pirellulales</taxon>
        <taxon>Pirellulaceae</taxon>
        <taxon>Aporhodopirellula</taxon>
    </lineage>
</organism>
<reference evidence="2 3" key="1">
    <citation type="submission" date="2020-08" db="EMBL/GenBank/DDBJ databases">
        <title>Genomic Encyclopedia of Type Strains, Phase III (KMG-III): the genomes of soil and plant-associated and newly described type strains.</title>
        <authorList>
            <person name="Whitman W."/>
        </authorList>
    </citation>
    <scope>NUCLEOTIDE SEQUENCE [LARGE SCALE GENOMIC DNA]</scope>
    <source>
        <strain evidence="2 3">CECT 8075</strain>
    </source>
</reference>
<protein>
    <submittedName>
        <fullName evidence="2">3-hydroxyacyl-[acyl-carrier-protein] dehydratase</fullName>
        <ecNumber evidence="2">4.2.1.59</ecNumber>
    </submittedName>
</protein>
<evidence type="ECO:0000313" key="2">
    <source>
        <dbReference type="EMBL" id="MBB3206365.1"/>
    </source>
</evidence>
<evidence type="ECO:0000313" key="3">
    <source>
        <dbReference type="Proteomes" id="UP000536179"/>
    </source>
</evidence>
<gene>
    <name evidence="2" type="ORF">FHS27_002174</name>
</gene>
<dbReference type="SUPFAM" id="SSF54637">
    <property type="entry name" value="Thioesterase/thiol ester dehydrase-isomerase"/>
    <property type="match status" value="1"/>
</dbReference>
<dbReference type="CDD" id="cd01288">
    <property type="entry name" value="FabZ"/>
    <property type="match status" value="1"/>
</dbReference>
<accession>A0A7W5H5X0</accession>
<dbReference type="AlphaFoldDB" id="A0A7W5H5X0"/>
<dbReference type="Gene3D" id="3.10.129.10">
    <property type="entry name" value="Hotdog Thioesterase"/>
    <property type="match status" value="1"/>
</dbReference>
<dbReference type="GO" id="GO:0019171">
    <property type="term" value="F:(3R)-hydroxyacyl-[acyl-carrier-protein] dehydratase activity"/>
    <property type="evidence" value="ECO:0007669"/>
    <property type="project" value="UniProtKB-EC"/>
</dbReference>
<dbReference type="PANTHER" id="PTHR30272:SF1">
    <property type="entry name" value="3-HYDROXYACYL-[ACYL-CARRIER-PROTEIN] DEHYDRATASE"/>
    <property type="match status" value="1"/>
</dbReference>
<evidence type="ECO:0000256" key="1">
    <source>
        <dbReference type="ARBA" id="ARBA00023239"/>
    </source>
</evidence>
<dbReference type="PANTHER" id="PTHR30272">
    <property type="entry name" value="3-HYDROXYACYL-[ACYL-CARRIER-PROTEIN] DEHYDRATASE"/>
    <property type="match status" value="1"/>
</dbReference>
<dbReference type="InterPro" id="IPR029069">
    <property type="entry name" value="HotDog_dom_sf"/>
</dbReference>
<comment type="caution">
    <text evidence="2">The sequence shown here is derived from an EMBL/GenBank/DDBJ whole genome shotgun (WGS) entry which is preliminary data.</text>
</comment>
<sequence length="163" mass="17762">MPSETSPNDTPPSATSVMGADQIEAMIPHRAPMRLLDEVVEMTESTLHARKTFAADDFFVQGHFPGYPLVPGVIQCECCLQAGAILLREHTPEVGEFVPVATRMDSVKFKNMVRPGDTVDIHVTLKERLANAFFLTGKMLLNGKTTTRLEFACSITKPGGDAS</sequence>
<dbReference type="Pfam" id="PF07977">
    <property type="entry name" value="FabA"/>
    <property type="match status" value="1"/>
</dbReference>
<name>A0A7W5H5X0_9BACT</name>
<dbReference type="Proteomes" id="UP000536179">
    <property type="component" value="Unassembled WGS sequence"/>
</dbReference>
<dbReference type="InterPro" id="IPR013114">
    <property type="entry name" value="FabA_FabZ"/>
</dbReference>
<keyword evidence="1 2" id="KW-0456">Lyase</keyword>
<proteinExistence type="predicted"/>
<dbReference type="EC" id="4.2.1.59" evidence="2"/>